<dbReference type="OrthoDB" id="289228at2759"/>
<proteinExistence type="inferred from homology"/>
<dbReference type="AlphaFoldDB" id="A0A0A8LAA1"/>
<evidence type="ECO:0000313" key="8">
    <source>
        <dbReference type="EMBL" id="CDO95053.1"/>
    </source>
</evidence>
<dbReference type="InterPro" id="IPR006571">
    <property type="entry name" value="TLDc_dom"/>
</dbReference>
<dbReference type="Proteomes" id="UP000031516">
    <property type="component" value="Unassembled WGS sequence"/>
</dbReference>
<sequence>MGQATSTEHDGSKRDEVISAGDSLMEYFNERCLKQISTAELISFKSNIPEDKELNDAVEVADIIRMYHIPKDNVLLVSVFVNMFHILANFPLLQDSYEKITFKTLLKATLLLVKERGIRYTDWKKYDDLKVLFISLALEKNTKAEPLADSSVLFNNSDWKNIIRSYNVNNVSDLTVSAKNLLQLLAFLLALSRKSVLKNAKIDDDLLTESFEEFKAEALVFIRTMNPDIVSISDCLYSSITFEQFSSTIHNVAPNLLNPLKMLVEHVFYMERDLVDADVLQHIEDPSKIINEHELAQLATFFPKEIVFSRFQKLYVGRESGFSMRSFQSKVFKWMAPTILFLEGMRIRDEQDEEGDSYEVKNPRYRSFLHEYGKLKQQDQHLDAVSKKKRKVLFAVYIREPWKVSNKDLFGDSSTKIIQLHPRQEIFNADPFKTGNVYFNTIGGGIGIGSSQPLIKPSGKKYFPGNVSLTVDSSLEFGVFRHLGPGGMFKPGCLLSERGEERKSFEYRFIIQDVEVWGCGGEEELEEQVKQWQWEEAEAKRRQKINLKSMGEDRALLEMAGLVGQNQSGGSV</sequence>
<dbReference type="GO" id="GO:0005634">
    <property type="term" value="C:nucleus"/>
    <property type="evidence" value="ECO:0007669"/>
    <property type="project" value="TreeGrafter"/>
</dbReference>
<evidence type="ECO:0000256" key="3">
    <source>
        <dbReference type="ARBA" id="ARBA00006731"/>
    </source>
</evidence>
<comment type="function">
    <text evidence="1">May be involved in a process influencing telomere capping.</text>
</comment>
<feature type="transmembrane region" description="Helical" evidence="6">
    <location>
        <begin position="74"/>
        <end position="93"/>
    </location>
</feature>
<dbReference type="EMBL" id="CCBQ010000042">
    <property type="protein sequence ID" value="CDO95053.1"/>
    <property type="molecule type" value="Genomic_DNA"/>
</dbReference>
<comment type="subcellular location">
    <subcellularLocation>
        <location evidence="2">Cytoplasm</location>
    </subcellularLocation>
</comment>
<keyword evidence="9" id="KW-1185">Reference proteome</keyword>
<dbReference type="PROSITE" id="PS51886">
    <property type="entry name" value="TLDC"/>
    <property type="match status" value="1"/>
</dbReference>
<keyword evidence="6" id="KW-0472">Membrane</keyword>
<dbReference type="SMART" id="SM00584">
    <property type="entry name" value="TLDc"/>
    <property type="match status" value="1"/>
</dbReference>
<feature type="domain" description="TLDc" evidence="7">
    <location>
        <begin position="288"/>
        <end position="520"/>
    </location>
</feature>
<dbReference type="GO" id="GO:0006979">
    <property type="term" value="P:response to oxidative stress"/>
    <property type="evidence" value="ECO:0007669"/>
    <property type="project" value="TreeGrafter"/>
</dbReference>
<dbReference type="GO" id="GO:0005737">
    <property type="term" value="C:cytoplasm"/>
    <property type="evidence" value="ECO:0007669"/>
    <property type="project" value="UniProtKB-SubCell"/>
</dbReference>
<evidence type="ECO:0000259" key="7">
    <source>
        <dbReference type="PROSITE" id="PS51886"/>
    </source>
</evidence>
<evidence type="ECO:0000313" key="9">
    <source>
        <dbReference type="Proteomes" id="UP000031516"/>
    </source>
</evidence>
<name>A0A0A8LAA1_9SACH</name>
<evidence type="ECO:0000256" key="2">
    <source>
        <dbReference type="ARBA" id="ARBA00004496"/>
    </source>
</evidence>
<dbReference type="Pfam" id="PF07534">
    <property type="entry name" value="TLD"/>
    <property type="match status" value="1"/>
</dbReference>
<comment type="caution">
    <text evidence="8">The sequence shown here is derived from an EMBL/GenBank/DDBJ whole genome shotgun (WGS) entry which is preliminary data.</text>
</comment>
<accession>A0A0A8LAA1</accession>
<evidence type="ECO:0000256" key="4">
    <source>
        <dbReference type="ARBA" id="ARBA00015163"/>
    </source>
</evidence>
<keyword evidence="6" id="KW-1133">Transmembrane helix</keyword>
<dbReference type="PANTHER" id="PTHR23354">
    <property type="entry name" value="NUCLEOLAR PROTEIN 7/ESTROGEN RECEPTOR COACTIVATOR-RELATED"/>
    <property type="match status" value="1"/>
</dbReference>
<evidence type="ECO:0000256" key="5">
    <source>
        <dbReference type="ARBA" id="ARBA00022490"/>
    </source>
</evidence>
<organism evidence="8 9">
    <name type="scientific">Kluyveromyces dobzhanskii CBS 2104</name>
    <dbReference type="NCBI Taxonomy" id="1427455"/>
    <lineage>
        <taxon>Eukaryota</taxon>
        <taxon>Fungi</taxon>
        <taxon>Dikarya</taxon>
        <taxon>Ascomycota</taxon>
        <taxon>Saccharomycotina</taxon>
        <taxon>Saccharomycetes</taxon>
        <taxon>Saccharomycetales</taxon>
        <taxon>Saccharomycetaceae</taxon>
        <taxon>Kluyveromyces</taxon>
    </lineage>
</organism>
<evidence type="ECO:0000256" key="1">
    <source>
        <dbReference type="ARBA" id="ARBA00002738"/>
    </source>
</evidence>
<gene>
    <name evidence="8" type="ORF">KLDO_g3301</name>
</gene>
<keyword evidence="6" id="KW-0812">Transmembrane</keyword>
<protein>
    <recommendedName>
        <fullName evidence="4">Restriction of telomere capping protein 5</fullName>
    </recommendedName>
</protein>
<dbReference type="PANTHER" id="PTHR23354:SF130">
    <property type="entry name" value="RESTRICTION OF TELOMERE CAPPING PROTEIN 5"/>
    <property type="match status" value="1"/>
</dbReference>
<reference evidence="8 9" key="1">
    <citation type="submission" date="2014-03" db="EMBL/GenBank/DDBJ databases">
        <title>The genome of Kluyveromyces dobzhanskii.</title>
        <authorList>
            <person name="Nystedt B."/>
            <person name="Astrom S."/>
        </authorList>
    </citation>
    <scope>NUCLEOTIDE SEQUENCE [LARGE SCALE GENOMIC DNA]</scope>
    <source>
        <strain evidence="8 9">CBS 2104</strain>
    </source>
</reference>
<evidence type="ECO:0000256" key="6">
    <source>
        <dbReference type="SAM" id="Phobius"/>
    </source>
</evidence>
<keyword evidence="5" id="KW-0963">Cytoplasm</keyword>
<comment type="similarity">
    <text evidence="3">Belongs to the RTC5 family.</text>
</comment>